<keyword evidence="4" id="KW-1185">Reference proteome</keyword>
<feature type="compositionally biased region" description="Basic residues" evidence="1">
    <location>
        <begin position="50"/>
        <end position="68"/>
    </location>
</feature>
<protein>
    <submittedName>
        <fullName evidence="3">SET domain-containing protein</fullName>
    </submittedName>
</protein>
<dbReference type="Pfam" id="PF00856">
    <property type="entry name" value="SET"/>
    <property type="match status" value="1"/>
</dbReference>
<reference evidence="3" key="1">
    <citation type="submission" date="2020-01" db="EMBL/GenBank/DDBJ databases">
        <authorList>
            <consortium name="DOE Joint Genome Institute"/>
            <person name="Haridas S."/>
            <person name="Albert R."/>
            <person name="Binder M."/>
            <person name="Bloem J."/>
            <person name="Labutti K."/>
            <person name="Salamov A."/>
            <person name="Andreopoulos B."/>
            <person name="Baker S.E."/>
            <person name="Barry K."/>
            <person name="Bills G."/>
            <person name="Bluhm B.H."/>
            <person name="Cannon C."/>
            <person name="Castanera R."/>
            <person name="Culley D.E."/>
            <person name="Daum C."/>
            <person name="Ezra D."/>
            <person name="Gonzalez J.B."/>
            <person name="Henrissat B."/>
            <person name="Kuo A."/>
            <person name="Liang C."/>
            <person name="Lipzen A."/>
            <person name="Lutzoni F."/>
            <person name="Magnuson J."/>
            <person name="Mondo S."/>
            <person name="Nolan M."/>
            <person name="Ohm R."/>
            <person name="Pangilinan J."/>
            <person name="Park H.-J."/>
            <person name="Ramirez L."/>
            <person name="Alfaro M."/>
            <person name="Sun H."/>
            <person name="Tritt A."/>
            <person name="Yoshinaga Y."/>
            <person name="Zwiers L.-H."/>
            <person name="Turgeon B.G."/>
            <person name="Goodwin S.B."/>
            <person name="Spatafora J.W."/>
            <person name="Crous P.W."/>
            <person name="Grigoriev I.V."/>
        </authorList>
    </citation>
    <scope>NUCLEOTIDE SEQUENCE</scope>
    <source>
        <strain evidence="3">P77</strain>
    </source>
</reference>
<dbReference type="PROSITE" id="PS50280">
    <property type="entry name" value="SET"/>
    <property type="match status" value="1"/>
</dbReference>
<evidence type="ECO:0000313" key="4">
    <source>
        <dbReference type="Proteomes" id="UP000800040"/>
    </source>
</evidence>
<gene>
    <name evidence="3" type="ORF">BDW02DRAFT_79097</name>
</gene>
<dbReference type="CDD" id="cd20071">
    <property type="entry name" value="SET_SMYD"/>
    <property type="match status" value="1"/>
</dbReference>
<sequence>MASSNIDNTVSAEPIPDNLAANVVDLTLGDRAQADLEVTTNANEASADNKKRKKDKRKGRRGPGKNKGKRAEQTQLTASDHLSQAASERDFTPDLSDQEDVSGDGKDCAADDFFITPHPVIPHYEIRLVPAGEENVIADNYNAHVVAARQHGLYANADIPKGTRIICESPLIELPLSASSTERLALLRKAYVELDEVDQAKFWKAHPSPTFVTKELTEMVNMINPAYRWTQTLEAVDAKTLALFNKLTRYGDCLRDAITTLRLAARWHAGSYALPERSSMGLFIEQSILRHSCVPNCYMNYNSLSNGIAVHTLRDIAAGDELTVSHITNTYTLPYAARQHKLMINFGIVCKCLACTPTSPIFSSHEEKRSRLTGAVEQLKGLCEDMPAVAKISNASTTTLLPAHIPLTALETAETLALGILKDLRAMQWTVGHEVIECLDVLIDHVNPRLAQRAEYDGVLRTRIMGLQAKHVAEAVKMSMGVDNAVYAEYAERVVRVEKEIEADRERAEMVKESRRRIGG</sequence>
<dbReference type="SUPFAM" id="SSF82199">
    <property type="entry name" value="SET domain"/>
    <property type="match status" value="1"/>
</dbReference>
<evidence type="ECO:0000313" key="3">
    <source>
        <dbReference type="EMBL" id="KAF1830901.1"/>
    </source>
</evidence>
<dbReference type="PANTHER" id="PTHR47332">
    <property type="entry name" value="SET DOMAIN-CONTAINING PROTEIN 5"/>
    <property type="match status" value="1"/>
</dbReference>
<dbReference type="InterPro" id="IPR001214">
    <property type="entry name" value="SET_dom"/>
</dbReference>
<accession>A0A6A5K279</accession>
<dbReference type="AlphaFoldDB" id="A0A6A5K279"/>
<dbReference type="InterPro" id="IPR053185">
    <property type="entry name" value="SET_domain_protein"/>
</dbReference>
<dbReference type="InterPro" id="IPR046341">
    <property type="entry name" value="SET_dom_sf"/>
</dbReference>
<dbReference type="OrthoDB" id="265717at2759"/>
<evidence type="ECO:0000259" key="2">
    <source>
        <dbReference type="PROSITE" id="PS50280"/>
    </source>
</evidence>
<feature type="domain" description="SET" evidence="2">
    <location>
        <begin position="133"/>
        <end position="327"/>
    </location>
</feature>
<dbReference type="PANTHER" id="PTHR47332:SF6">
    <property type="entry name" value="SET DOMAIN-CONTAINING PROTEIN"/>
    <property type="match status" value="1"/>
</dbReference>
<evidence type="ECO:0000256" key="1">
    <source>
        <dbReference type="SAM" id="MobiDB-lite"/>
    </source>
</evidence>
<feature type="region of interest" description="Disordered" evidence="1">
    <location>
        <begin position="36"/>
        <end position="104"/>
    </location>
</feature>
<name>A0A6A5K279_9PLEO</name>
<dbReference type="EMBL" id="ML975380">
    <property type="protein sequence ID" value="KAF1830901.1"/>
    <property type="molecule type" value="Genomic_DNA"/>
</dbReference>
<dbReference type="Gene3D" id="2.170.270.10">
    <property type="entry name" value="SET domain"/>
    <property type="match status" value="1"/>
</dbReference>
<proteinExistence type="predicted"/>
<organism evidence="3 4">
    <name type="scientific">Decorospora gaudefroyi</name>
    <dbReference type="NCBI Taxonomy" id="184978"/>
    <lineage>
        <taxon>Eukaryota</taxon>
        <taxon>Fungi</taxon>
        <taxon>Dikarya</taxon>
        <taxon>Ascomycota</taxon>
        <taxon>Pezizomycotina</taxon>
        <taxon>Dothideomycetes</taxon>
        <taxon>Pleosporomycetidae</taxon>
        <taxon>Pleosporales</taxon>
        <taxon>Pleosporineae</taxon>
        <taxon>Pleosporaceae</taxon>
        <taxon>Decorospora</taxon>
    </lineage>
</organism>
<feature type="compositionally biased region" description="Polar residues" evidence="1">
    <location>
        <begin position="73"/>
        <end position="86"/>
    </location>
</feature>
<dbReference type="Proteomes" id="UP000800040">
    <property type="component" value="Unassembled WGS sequence"/>
</dbReference>